<proteinExistence type="predicted"/>
<dbReference type="AlphaFoldDB" id="A0A0D3IEL4"/>
<protein>
    <recommendedName>
        <fullName evidence="2">FHA domain-containing protein</fullName>
    </recommendedName>
</protein>
<organism evidence="3 4">
    <name type="scientific">Emiliania huxleyi (strain CCMP1516)</name>
    <dbReference type="NCBI Taxonomy" id="280463"/>
    <lineage>
        <taxon>Eukaryota</taxon>
        <taxon>Haptista</taxon>
        <taxon>Haptophyta</taxon>
        <taxon>Prymnesiophyceae</taxon>
        <taxon>Isochrysidales</taxon>
        <taxon>Noelaerhabdaceae</taxon>
        <taxon>Emiliania</taxon>
    </lineage>
</organism>
<dbReference type="RefSeq" id="XP_005762128.1">
    <property type="nucleotide sequence ID" value="XM_005762071.1"/>
</dbReference>
<dbReference type="PROSITE" id="PS50006">
    <property type="entry name" value="FHA_DOMAIN"/>
    <property type="match status" value="1"/>
</dbReference>
<reference evidence="4" key="1">
    <citation type="journal article" date="2013" name="Nature">
        <title>Pan genome of the phytoplankton Emiliania underpins its global distribution.</title>
        <authorList>
            <person name="Read B.A."/>
            <person name="Kegel J."/>
            <person name="Klute M.J."/>
            <person name="Kuo A."/>
            <person name="Lefebvre S.C."/>
            <person name="Maumus F."/>
            <person name="Mayer C."/>
            <person name="Miller J."/>
            <person name="Monier A."/>
            <person name="Salamov A."/>
            <person name="Young J."/>
            <person name="Aguilar M."/>
            <person name="Claverie J.M."/>
            <person name="Frickenhaus S."/>
            <person name="Gonzalez K."/>
            <person name="Herman E.K."/>
            <person name="Lin Y.C."/>
            <person name="Napier J."/>
            <person name="Ogata H."/>
            <person name="Sarno A.F."/>
            <person name="Shmutz J."/>
            <person name="Schroeder D."/>
            <person name="de Vargas C."/>
            <person name="Verret F."/>
            <person name="von Dassow P."/>
            <person name="Valentin K."/>
            <person name="Van de Peer Y."/>
            <person name="Wheeler G."/>
            <person name="Dacks J.B."/>
            <person name="Delwiche C.F."/>
            <person name="Dyhrman S.T."/>
            <person name="Glockner G."/>
            <person name="John U."/>
            <person name="Richards T."/>
            <person name="Worden A.Z."/>
            <person name="Zhang X."/>
            <person name="Grigoriev I.V."/>
            <person name="Allen A.E."/>
            <person name="Bidle K."/>
            <person name="Borodovsky M."/>
            <person name="Bowler C."/>
            <person name="Brownlee C."/>
            <person name="Cock J.M."/>
            <person name="Elias M."/>
            <person name="Gladyshev V.N."/>
            <person name="Groth M."/>
            <person name="Guda C."/>
            <person name="Hadaegh A."/>
            <person name="Iglesias-Rodriguez M.D."/>
            <person name="Jenkins J."/>
            <person name="Jones B.M."/>
            <person name="Lawson T."/>
            <person name="Leese F."/>
            <person name="Lindquist E."/>
            <person name="Lobanov A."/>
            <person name="Lomsadze A."/>
            <person name="Malik S.B."/>
            <person name="Marsh M.E."/>
            <person name="Mackinder L."/>
            <person name="Mock T."/>
            <person name="Mueller-Roeber B."/>
            <person name="Pagarete A."/>
            <person name="Parker M."/>
            <person name="Probert I."/>
            <person name="Quesneville H."/>
            <person name="Raines C."/>
            <person name="Rensing S.A."/>
            <person name="Riano-Pachon D.M."/>
            <person name="Richier S."/>
            <person name="Rokitta S."/>
            <person name="Shiraiwa Y."/>
            <person name="Soanes D.M."/>
            <person name="van der Giezen M."/>
            <person name="Wahlund T.M."/>
            <person name="Williams B."/>
            <person name="Wilson W."/>
            <person name="Wolfe G."/>
            <person name="Wurch L.L."/>
        </authorList>
    </citation>
    <scope>NUCLEOTIDE SEQUENCE</scope>
</reference>
<dbReference type="Gene3D" id="2.60.200.20">
    <property type="match status" value="1"/>
</dbReference>
<dbReference type="PaxDb" id="2903-EOD09699"/>
<dbReference type="GeneID" id="17255851"/>
<reference evidence="3" key="2">
    <citation type="submission" date="2024-10" db="UniProtKB">
        <authorList>
            <consortium name="EnsemblProtists"/>
        </authorList>
    </citation>
    <scope>IDENTIFICATION</scope>
</reference>
<evidence type="ECO:0000259" key="2">
    <source>
        <dbReference type="PROSITE" id="PS50006"/>
    </source>
</evidence>
<sequence length="99" mass="11190">MPSRILSSVIDDESEEDDGDAEQWAVIEMRDGGEEQSHPLFVDPGRTEDRFWIGRDASCEVTLDAASVSRRHAELVVRRNNNIQNRIPKTPKRISQVTG</sequence>
<feature type="domain" description="FHA" evidence="2">
    <location>
        <begin position="51"/>
        <end position="75"/>
    </location>
</feature>
<dbReference type="EnsemblProtists" id="EOD09699">
    <property type="protein sequence ID" value="EOD09699"/>
    <property type="gene ID" value="EMIHUDRAFT_248704"/>
</dbReference>
<accession>A0A0D3IEL4</accession>
<dbReference type="SUPFAM" id="SSF49879">
    <property type="entry name" value="SMAD/FHA domain"/>
    <property type="match status" value="1"/>
</dbReference>
<dbReference type="InterPro" id="IPR008984">
    <property type="entry name" value="SMAD_FHA_dom_sf"/>
</dbReference>
<dbReference type="HOGENOM" id="CLU_2325146_0_0_1"/>
<evidence type="ECO:0000313" key="3">
    <source>
        <dbReference type="EnsemblProtists" id="EOD09699"/>
    </source>
</evidence>
<dbReference type="KEGG" id="ehx:EMIHUDRAFT_248704"/>
<name>A0A0D3IEL4_EMIH1</name>
<feature type="compositionally biased region" description="Acidic residues" evidence="1">
    <location>
        <begin position="10"/>
        <end position="20"/>
    </location>
</feature>
<keyword evidence="4" id="KW-1185">Reference proteome</keyword>
<dbReference type="Proteomes" id="UP000013827">
    <property type="component" value="Unassembled WGS sequence"/>
</dbReference>
<evidence type="ECO:0000313" key="4">
    <source>
        <dbReference type="Proteomes" id="UP000013827"/>
    </source>
</evidence>
<dbReference type="Pfam" id="PF00498">
    <property type="entry name" value="FHA"/>
    <property type="match status" value="1"/>
</dbReference>
<dbReference type="InterPro" id="IPR000253">
    <property type="entry name" value="FHA_dom"/>
</dbReference>
<feature type="region of interest" description="Disordered" evidence="1">
    <location>
        <begin position="1"/>
        <end position="20"/>
    </location>
</feature>
<evidence type="ECO:0000256" key="1">
    <source>
        <dbReference type="SAM" id="MobiDB-lite"/>
    </source>
</evidence>